<comment type="caution">
    <text evidence="2">The sequence shown here is derived from an EMBL/GenBank/DDBJ whole genome shotgun (WGS) entry which is preliminary data.</text>
</comment>
<dbReference type="Pfam" id="PF16347">
    <property type="entry name" value="SGSH_C"/>
    <property type="match status" value="1"/>
</dbReference>
<reference evidence="2 3" key="1">
    <citation type="journal article" date="2019" name="Int. J. Syst. Evol. Microbiol.">
        <title>The Global Catalogue of Microorganisms (GCM) 10K type strain sequencing project: providing services to taxonomists for standard genome sequencing and annotation.</title>
        <authorList>
            <consortium name="The Broad Institute Genomics Platform"/>
            <consortium name="The Broad Institute Genome Sequencing Center for Infectious Disease"/>
            <person name="Wu L."/>
            <person name="Ma J."/>
        </authorList>
    </citation>
    <scope>NUCLEOTIDE SEQUENCE [LARGE SCALE GENOMIC DNA]</scope>
    <source>
        <strain evidence="2 3">RDMS1</strain>
    </source>
</reference>
<dbReference type="Gene3D" id="3.40.720.10">
    <property type="entry name" value="Alkaline Phosphatase, subunit A"/>
    <property type="match status" value="1"/>
</dbReference>
<dbReference type="InterPro" id="IPR017850">
    <property type="entry name" value="Alkaline_phosphatase_core_sf"/>
</dbReference>
<dbReference type="AlphaFoldDB" id="A0ABD5YX56"/>
<evidence type="ECO:0000313" key="3">
    <source>
        <dbReference type="Proteomes" id="UP001596417"/>
    </source>
</evidence>
<accession>A0ABD5YX56</accession>
<keyword evidence="3" id="KW-1185">Reference proteome</keyword>
<dbReference type="SUPFAM" id="SSF53649">
    <property type="entry name" value="Alkaline phosphatase-like"/>
    <property type="match status" value="1"/>
</dbReference>
<name>A0ABD5YX56_9EURY</name>
<dbReference type="InterPro" id="IPR051849">
    <property type="entry name" value="GAG-degrading_sulfatase"/>
</dbReference>
<organism evidence="2 3">
    <name type="scientific">Halocatena marina</name>
    <dbReference type="NCBI Taxonomy" id="2934937"/>
    <lineage>
        <taxon>Archaea</taxon>
        <taxon>Methanobacteriati</taxon>
        <taxon>Methanobacteriota</taxon>
        <taxon>Stenosarchaea group</taxon>
        <taxon>Halobacteria</taxon>
        <taxon>Halobacteriales</taxon>
        <taxon>Natronomonadaceae</taxon>
        <taxon>Halocatena</taxon>
    </lineage>
</organism>
<feature type="domain" description="N-sulphoglucosamine sulphohydrolase C-terminal" evidence="1">
    <location>
        <begin position="97"/>
        <end position="223"/>
    </location>
</feature>
<dbReference type="RefSeq" id="WP_390206898.1">
    <property type="nucleotide sequence ID" value="NZ_JBHSZC010000005.1"/>
</dbReference>
<dbReference type="EMBL" id="JBHTAX010000006">
    <property type="protein sequence ID" value="MFC7192942.1"/>
    <property type="molecule type" value="Genomic_DNA"/>
</dbReference>
<proteinExistence type="predicted"/>
<dbReference type="PANTHER" id="PTHR46615:SF1">
    <property type="entry name" value="ARYLSULFATASE K"/>
    <property type="match status" value="1"/>
</dbReference>
<protein>
    <submittedName>
        <fullName evidence="2">Sulfatase</fullName>
    </submittedName>
</protein>
<dbReference type="Proteomes" id="UP001596417">
    <property type="component" value="Unassembled WGS sequence"/>
</dbReference>
<sequence length="259" mass="29346">MGSVPDVAPKEYPPLPANHAVPPYEPKIIRDTIEDHWAMGAMEDASSDEWREYRHAYYRLIEKVDDRVDQILTAFRGEGLEDNTLVIFTSDHGDSHGAHQTIQKSFFYEEMVRVPFIVHPLRGTGGHVDEHLVSNGLDLLPTLCDYAEIEPPDELPGRSVRPLVRGDKVTDWRGQVVAQTSNGAHVRGRMVRTEKYKYIVYHEQRNNEQLFDTEDDPGEMVDLTTVIMTCLTRTGNGYLHTAKSSMVDSVHAITTLTFP</sequence>
<gene>
    <name evidence="2" type="ORF">ACFQL7_26210</name>
</gene>
<dbReference type="PANTHER" id="PTHR46615">
    <property type="entry name" value="ARYLSULFATASE K"/>
    <property type="match status" value="1"/>
</dbReference>
<dbReference type="InterPro" id="IPR032506">
    <property type="entry name" value="SGSH_C"/>
</dbReference>
<evidence type="ECO:0000259" key="1">
    <source>
        <dbReference type="Pfam" id="PF16347"/>
    </source>
</evidence>
<evidence type="ECO:0000313" key="2">
    <source>
        <dbReference type="EMBL" id="MFC7192942.1"/>
    </source>
</evidence>